<dbReference type="OrthoDB" id="6513042at2759"/>
<dbReference type="Proteomes" id="UP000708208">
    <property type="component" value="Unassembled WGS sequence"/>
</dbReference>
<accession>A0A8J2PVM7</accession>
<reference evidence="3" key="1">
    <citation type="submission" date="2021-06" db="EMBL/GenBank/DDBJ databases">
        <authorList>
            <person name="Hodson N. C."/>
            <person name="Mongue J. A."/>
            <person name="Jaron S. K."/>
        </authorList>
    </citation>
    <scope>NUCLEOTIDE SEQUENCE</scope>
</reference>
<sequence length="147" mass="17187">MKKQLPTINKENVIVFPAPRHDRAPFFVPHRIGSSMVPPEVRESFRQQSLRLLLKLHPSLLQELYSGNYVNRFKISLWFEEVQNEIMRSEYDLQGVVLQSSEDCYSITVPGLKEFHPPVRTGDIVNIYRSPNYKEMFEGPIKKIILD</sequence>
<feature type="non-terminal residue" evidence="3">
    <location>
        <position position="147"/>
    </location>
</feature>
<feature type="non-terminal residue" evidence="3">
    <location>
        <position position="1"/>
    </location>
</feature>
<evidence type="ECO:0000313" key="3">
    <source>
        <dbReference type="EMBL" id="CAG7823320.1"/>
    </source>
</evidence>
<comment type="caution">
    <text evidence="3">The sequence shown here is derived from an EMBL/GenBank/DDBJ whole genome shotgun (WGS) entry which is preliminary data.</text>
</comment>
<dbReference type="EMBL" id="CAJVCH010529101">
    <property type="protein sequence ID" value="CAG7823320.1"/>
    <property type="molecule type" value="Genomic_DNA"/>
</dbReference>
<comment type="subcellular location">
    <subcellularLocation>
        <location evidence="1">Cytoplasm</location>
    </subcellularLocation>
</comment>
<organism evidence="3 4">
    <name type="scientific">Allacma fusca</name>
    <dbReference type="NCBI Taxonomy" id="39272"/>
    <lineage>
        <taxon>Eukaryota</taxon>
        <taxon>Metazoa</taxon>
        <taxon>Ecdysozoa</taxon>
        <taxon>Arthropoda</taxon>
        <taxon>Hexapoda</taxon>
        <taxon>Collembola</taxon>
        <taxon>Symphypleona</taxon>
        <taxon>Sminthuridae</taxon>
        <taxon>Allacma</taxon>
    </lineage>
</organism>
<evidence type="ECO:0000256" key="1">
    <source>
        <dbReference type="ARBA" id="ARBA00004496"/>
    </source>
</evidence>
<keyword evidence="2" id="KW-0963">Cytoplasm</keyword>
<dbReference type="GO" id="GO:0005737">
    <property type="term" value="C:cytoplasm"/>
    <property type="evidence" value="ECO:0007669"/>
    <property type="project" value="UniProtKB-SubCell"/>
</dbReference>
<dbReference type="AlphaFoldDB" id="A0A8J2PVM7"/>
<evidence type="ECO:0000256" key="2">
    <source>
        <dbReference type="ARBA" id="ARBA00022490"/>
    </source>
</evidence>
<keyword evidence="4" id="KW-1185">Reference proteome</keyword>
<evidence type="ECO:0000313" key="4">
    <source>
        <dbReference type="Proteomes" id="UP000708208"/>
    </source>
</evidence>
<gene>
    <name evidence="3" type="ORF">AFUS01_LOCUS33542</name>
</gene>
<proteinExistence type="predicted"/>
<protein>
    <submittedName>
        <fullName evidence="3">Uncharacterized protein</fullName>
    </submittedName>
</protein>
<dbReference type="PANTHER" id="PTHR45418">
    <property type="entry name" value="CANCER/TESTIS ANTIGEN 55"/>
    <property type="match status" value="1"/>
</dbReference>
<name>A0A8J2PVM7_9HEXA</name>
<dbReference type="PANTHER" id="PTHR45418:SF5">
    <property type="entry name" value="BRCA2-INTERACTING PROTEIN-LIKE-RELATED"/>
    <property type="match status" value="1"/>
</dbReference>